<keyword evidence="2" id="KW-1185">Reference proteome</keyword>
<accession>A0ABZ2UGI9</accession>
<reference evidence="1 2" key="1">
    <citation type="submission" date="2024-03" db="EMBL/GenBank/DDBJ databases">
        <title>Flavobacterium soyae.</title>
        <authorList>
            <person name="Zheng W."/>
        </authorList>
    </citation>
    <scope>NUCLEOTIDE SEQUENCE [LARGE SCALE GENOMIC DNA]</scope>
    <source>
        <strain evidence="1 2">55</strain>
    </source>
</reference>
<evidence type="ECO:0008006" key="3">
    <source>
        <dbReference type="Google" id="ProtNLM"/>
    </source>
</evidence>
<evidence type="ECO:0000313" key="2">
    <source>
        <dbReference type="Proteomes" id="UP001623852"/>
    </source>
</evidence>
<dbReference type="Proteomes" id="UP001623852">
    <property type="component" value="Chromosome"/>
</dbReference>
<protein>
    <recommendedName>
        <fullName evidence="3">Copper chaperone NosL</fullName>
    </recommendedName>
</protein>
<dbReference type="RefSeq" id="WP_232681789.1">
    <property type="nucleotide sequence ID" value="NZ_CP150845.1"/>
</dbReference>
<dbReference type="EMBL" id="CP150845">
    <property type="protein sequence ID" value="WYZ20492.1"/>
    <property type="molecule type" value="Genomic_DNA"/>
</dbReference>
<proteinExistence type="predicted"/>
<organism evidence="1 2">
    <name type="scientific">Flavobacterium soyae</name>
    <dbReference type="NCBI Taxonomy" id="2903098"/>
    <lineage>
        <taxon>Bacteria</taxon>
        <taxon>Pseudomonadati</taxon>
        <taxon>Bacteroidota</taxon>
        <taxon>Flavobacteriia</taxon>
        <taxon>Flavobacteriales</taxon>
        <taxon>Flavobacteriaceae</taxon>
        <taxon>Flavobacterium</taxon>
    </lineage>
</organism>
<name>A0ABZ2UGI9_9FLAO</name>
<sequence length="119" mass="14000">MNLKHYFSILMLMAFFNIFGQNKTEKNKFDFKEPENTPCFVCSHVLNHERDILFASHDIEGDWQFLCGKDDHTEENAKIISLKNATDLDQSINDLFEMPKGIGAERKTKKEKWKPFKLE</sequence>
<gene>
    <name evidence="1" type="ORF">AABD74_03315</name>
</gene>
<evidence type="ECO:0000313" key="1">
    <source>
        <dbReference type="EMBL" id="WYZ20492.1"/>
    </source>
</evidence>